<feature type="signal peptide" evidence="2">
    <location>
        <begin position="1"/>
        <end position="20"/>
    </location>
</feature>
<proteinExistence type="predicted"/>
<keyword evidence="2" id="KW-0732">Signal</keyword>
<organism evidence="3 4">
    <name type="scientific">Alkalibacillus silvisoli</name>
    <dbReference type="NCBI Taxonomy" id="392823"/>
    <lineage>
        <taxon>Bacteria</taxon>
        <taxon>Bacillati</taxon>
        <taxon>Bacillota</taxon>
        <taxon>Bacilli</taxon>
        <taxon>Bacillales</taxon>
        <taxon>Bacillaceae</taxon>
        <taxon>Alkalibacillus</taxon>
    </lineage>
</organism>
<evidence type="ECO:0008006" key="5">
    <source>
        <dbReference type="Google" id="ProtNLM"/>
    </source>
</evidence>
<dbReference type="PROSITE" id="PS51257">
    <property type="entry name" value="PROKAR_LIPOPROTEIN"/>
    <property type="match status" value="1"/>
</dbReference>
<evidence type="ECO:0000256" key="1">
    <source>
        <dbReference type="SAM" id="MobiDB-lite"/>
    </source>
</evidence>
<feature type="compositionally biased region" description="Acidic residues" evidence="1">
    <location>
        <begin position="22"/>
        <end position="64"/>
    </location>
</feature>
<evidence type="ECO:0000313" key="3">
    <source>
        <dbReference type="EMBL" id="GAA0452018.1"/>
    </source>
</evidence>
<comment type="caution">
    <text evidence="3">The sequence shown here is derived from an EMBL/GenBank/DDBJ whole genome shotgun (WGS) entry which is preliminary data.</text>
</comment>
<dbReference type="RefSeq" id="WP_343781339.1">
    <property type="nucleotide sequence ID" value="NZ_BAAACZ010000003.1"/>
</dbReference>
<sequence>MKKWLLSILMISALVLGACGGDVEEDPMPEDDIDMEDPEDENGDMGDPEDDDMGDPEDEENGDM</sequence>
<dbReference type="EMBL" id="BAAACZ010000003">
    <property type="protein sequence ID" value="GAA0452018.1"/>
    <property type="molecule type" value="Genomic_DNA"/>
</dbReference>
<evidence type="ECO:0000256" key="2">
    <source>
        <dbReference type="SAM" id="SignalP"/>
    </source>
</evidence>
<reference evidence="4" key="1">
    <citation type="journal article" date="2019" name="Int. J. Syst. Evol. Microbiol.">
        <title>The Global Catalogue of Microorganisms (GCM) 10K type strain sequencing project: providing services to taxonomists for standard genome sequencing and annotation.</title>
        <authorList>
            <consortium name="The Broad Institute Genomics Platform"/>
            <consortium name="The Broad Institute Genome Sequencing Center for Infectious Disease"/>
            <person name="Wu L."/>
            <person name="Ma J."/>
        </authorList>
    </citation>
    <scope>NUCLEOTIDE SEQUENCE [LARGE SCALE GENOMIC DNA]</scope>
    <source>
        <strain evidence="4">JCM 14193</strain>
    </source>
</reference>
<gene>
    <name evidence="3" type="ORF">GCM10008935_03260</name>
</gene>
<evidence type="ECO:0000313" key="4">
    <source>
        <dbReference type="Proteomes" id="UP001500740"/>
    </source>
</evidence>
<keyword evidence="4" id="KW-1185">Reference proteome</keyword>
<feature type="region of interest" description="Disordered" evidence="1">
    <location>
        <begin position="20"/>
        <end position="64"/>
    </location>
</feature>
<dbReference type="Proteomes" id="UP001500740">
    <property type="component" value="Unassembled WGS sequence"/>
</dbReference>
<name>A0ABP3JGY4_9BACI</name>
<accession>A0ABP3JGY4</accession>
<protein>
    <recommendedName>
        <fullName evidence="5">DNA primase</fullName>
    </recommendedName>
</protein>
<feature type="chain" id="PRO_5046808353" description="DNA primase" evidence="2">
    <location>
        <begin position="21"/>
        <end position="64"/>
    </location>
</feature>